<keyword evidence="2" id="KW-0472">Membrane</keyword>
<keyword evidence="2" id="KW-0812">Transmembrane</keyword>
<feature type="region of interest" description="Disordered" evidence="1">
    <location>
        <begin position="893"/>
        <end position="928"/>
    </location>
</feature>
<dbReference type="AlphaFoldDB" id="A0A059JDT6"/>
<dbReference type="InterPro" id="IPR002885">
    <property type="entry name" value="PPR_rpt"/>
</dbReference>
<keyword evidence="4" id="KW-1185">Reference proteome</keyword>
<organism evidence="3 4">
    <name type="scientific">Trichophyton interdigitale (strain MR816)</name>
    <dbReference type="NCBI Taxonomy" id="1215338"/>
    <lineage>
        <taxon>Eukaryota</taxon>
        <taxon>Fungi</taxon>
        <taxon>Dikarya</taxon>
        <taxon>Ascomycota</taxon>
        <taxon>Pezizomycotina</taxon>
        <taxon>Eurotiomycetes</taxon>
        <taxon>Eurotiomycetidae</taxon>
        <taxon>Onygenales</taxon>
        <taxon>Arthrodermataceae</taxon>
        <taxon>Trichophyton</taxon>
    </lineage>
</organism>
<feature type="compositionally biased region" description="Basic and acidic residues" evidence="1">
    <location>
        <begin position="893"/>
        <end position="904"/>
    </location>
</feature>
<accession>A0A059JDT6</accession>
<comment type="caution">
    <text evidence="3">The sequence shown here is derived from an EMBL/GenBank/DDBJ whole genome shotgun (WGS) entry which is preliminary data.</text>
</comment>
<evidence type="ECO:0000256" key="2">
    <source>
        <dbReference type="SAM" id="Phobius"/>
    </source>
</evidence>
<name>A0A059JDT6_TRIIM</name>
<protein>
    <recommendedName>
        <fullName evidence="5">Pentatricopeptide repeat protein</fullName>
    </recommendedName>
</protein>
<feature type="transmembrane region" description="Helical" evidence="2">
    <location>
        <begin position="21"/>
        <end position="43"/>
    </location>
</feature>
<sequence length="928" mass="104290">MYRPSTRNIVPSRSALRVLRRLALAGSTASVIGSVCTVATITYEVNRRVRLAEHLVEQKRTLESSCPNYSTSGRGLAVERMMEAAEAGEFLGLDSMKRKSSPTENRTRSRNTVRTGAPANEGRGNATAPATYTHEKKPEISSIASNNSPLPESRQQRPLDLSARYSHPRGVMKFGGSSLNISPSDQYQNWKSRIENHLKQGQPIEAAHHFLRPPGDFVQENMEALRELSSHIFNENLRAGNTSLAGGIFRWDERNGQVTSDSWEALLLAQGSRWSADTLASLYLRHADRFELSYQLRSLVLRSLVDSFRLGEAKEFIFRYLKDDSSCGLCAIYLGGLYTKSRNMELVEVQAGKLASALLGLGIPPTERLFNPLLKAYIESGYDEKAEALIEEMKEIYGITIGLRPLGLLAYGKALKSDWRAVEEYLQQIHELELDKSGRKNFTKIFDRIFLEYFLGNSGESIRTFIFKSIEEYGLEMDDVLFEHILIAFIQKGSMGMVDEFLQAAKTRQWNVTSNKEHFIHLLRNHRMTCEKSTVGLWRMFRSSQQKNGRAGASQRILGFDRDSFPLEEAYKLPWTGERTTWSDKVKYGSTSGRDVDKFVALRKRMIHSINSGRMDEALELFTVAKASGKVMKQIHIELAVVASLMHNGSANEAQKILEEASRLFPDFDRTKLGTFYKQIFEVRSKEKALKMAVFLFYRTLEENMLPIKHHMTVSASAMLIKHGKPGAALRLFRAVNKGKYGATVPFDAVAVKMISRAAAASGSRRGLRWAILTAMSRKSALHRDLVVELQRLVAHLKYLLEQHSETSSPNAADDALYDELEYLEYLVKLLDQQEAAQSGRVDTVNVAPTDEMATKAQPTPSYDTPVHFHDPALRASGLAHTLANWCERSELETASGKERKGPIEMDGFVGSRGSRRLAEPELQLSHG</sequence>
<keyword evidence="2" id="KW-1133">Transmembrane helix</keyword>
<reference evidence="3 4" key="1">
    <citation type="submission" date="2014-02" db="EMBL/GenBank/DDBJ databases">
        <title>The Genome Sequence of Trichophyton interdigitale MR816.</title>
        <authorList>
            <consortium name="The Broad Institute Genomics Platform"/>
            <person name="Cuomo C.A."/>
            <person name="White T.C."/>
            <person name="Graser Y."/>
            <person name="Martinez-Rossi N."/>
            <person name="Heitman J."/>
            <person name="Young S.K."/>
            <person name="Zeng Q."/>
            <person name="Gargeya S."/>
            <person name="Abouelleil A."/>
            <person name="Alvarado L."/>
            <person name="Chapman S.B."/>
            <person name="Gainer-Dewar J."/>
            <person name="Goldberg J."/>
            <person name="Griggs A."/>
            <person name="Gujja S."/>
            <person name="Hansen M."/>
            <person name="Howarth C."/>
            <person name="Imamovic A."/>
            <person name="Larimer J."/>
            <person name="Martinez D."/>
            <person name="Murphy C."/>
            <person name="Pearson M.D."/>
            <person name="Persinoti G."/>
            <person name="Poon T."/>
            <person name="Priest M."/>
            <person name="Roberts A.D."/>
            <person name="Saif S."/>
            <person name="Shea T.D."/>
            <person name="Sykes S.N."/>
            <person name="Wortman J."/>
            <person name="Nusbaum C."/>
            <person name="Birren B."/>
        </authorList>
    </citation>
    <scope>NUCLEOTIDE SEQUENCE [LARGE SCALE GENOMIC DNA]</scope>
    <source>
        <strain evidence="3 4">MR816</strain>
    </source>
</reference>
<evidence type="ECO:0000256" key="1">
    <source>
        <dbReference type="SAM" id="MobiDB-lite"/>
    </source>
</evidence>
<evidence type="ECO:0000313" key="3">
    <source>
        <dbReference type="EMBL" id="KDB25959.1"/>
    </source>
</evidence>
<dbReference type="STRING" id="1215338.A0A059JDT6"/>
<dbReference type="HOGENOM" id="CLU_007241_0_0_1"/>
<dbReference type="Pfam" id="PF01535">
    <property type="entry name" value="PPR"/>
    <property type="match status" value="1"/>
</dbReference>
<evidence type="ECO:0000313" key="4">
    <source>
        <dbReference type="Proteomes" id="UP000024533"/>
    </source>
</evidence>
<dbReference type="OMA" id="APVGFWQ"/>
<dbReference type="OrthoDB" id="3026777at2759"/>
<proteinExistence type="predicted"/>
<feature type="region of interest" description="Disordered" evidence="1">
    <location>
        <begin position="92"/>
        <end position="157"/>
    </location>
</feature>
<dbReference type="Proteomes" id="UP000024533">
    <property type="component" value="Unassembled WGS sequence"/>
</dbReference>
<gene>
    <name evidence="3" type="ORF">H109_02217</name>
</gene>
<dbReference type="EMBL" id="AOKY01000165">
    <property type="protein sequence ID" value="KDB25959.1"/>
    <property type="molecule type" value="Genomic_DNA"/>
</dbReference>
<evidence type="ECO:0008006" key="5">
    <source>
        <dbReference type="Google" id="ProtNLM"/>
    </source>
</evidence>